<evidence type="ECO:0000259" key="4">
    <source>
        <dbReference type="Pfam" id="PF00669"/>
    </source>
</evidence>
<feature type="domain" description="Flagellin C-terminal" evidence="5">
    <location>
        <begin position="246"/>
        <end position="322"/>
    </location>
</feature>
<dbReference type="PRINTS" id="PR00207">
    <property type="entry name" value="FLAGELLIN"/>
</dbReference>
<dbReference type="SUPFAM" id="SSF64518">
    <property type="entry name" value="Phase 1 flagellin"/>
    <property type="match status" value="1"/>
</dbReference>
<keyword evidence="2 3" id="KW-0975">Bacterial flagellum</keyword>
<dbReference type="PANTHER" id="PTHR42792">
    <property type="entry name" value="FLAGELLIN"/>
    <property type="match status" value="1"/>
</dbReference>
<dbReference type="Pfam" id="PF00700">
    <property type="entry name" value="Flagellin_C"/>
    <property type="match status" value="1"/>
</dbReference>
<evidence type="ECO:0000256" key="3">
    <source>
        <dbReference type="RuleBase" id="RU362073"/>
    </source>
</evidence>
<proteinExistence type="inferred from homology"/>
<dbReference type="Proteomes" id="UP000233458">
    <property type="component" value="Chromosome"/>
</dbReference>
<evidence type="ECO:0000313" key="7">
    <source>
        <dbReference type="Proteomes" id="UP000233458"/>
    </source>
</evidence>
<keyword evidence="6" id="KW-0966">Cell projection</keyword>
<evidence type="ECO:0000259" key="5">
    <source>
        <dbReference type="Pfam" id="PF00700"/>
    </source>
</evidence>
<evidence type="ECO:0000313" key="6">
    <source>
        <dbReference type="EMBL" id="AUG51378.1"/>
    </source>
</evidence>
<dbReference type="InterPro" id="IPR046358">
    <property type="entry name" value="Flagellin_C"/>
</dbReference>
<keyword evidence="6" id="KW-0969">Cilium</keyword>
<protein>
    <recommendedName>
        <fullName evidence="3">Flagellin</fullName>
    </recommendedName>
</protein>
<evidence type="ECO:0000256" key="2">
    <source>
        <dbReference type="ARBA" id="ARBA00023143"/>
    </source>
</evidence>
<name>A0ABM6Q4M6_9PROT</name>
<keyword evidence="6" id="KW-0282">Flagellum</keyword>
<comment type="subcellular location">
    <subcellularLocation>
        <location evidence="3">Secreted</location>
    </subcellularLocation>
    <subcellularLocation>
        <location evidence="3">Bacterial flagellum</location>
    </subcellularLocation>
</comment>
<dbReference type="Pfam" id="PF00669">
    <property type="entry name" value="Flagellin_N"/>
    <property type="match status" value="1"/>
</dbReference>
<organism evidence="6 7">
    <name type="scientific">Thalassospira marina</name>
    <dbReference type="NCBI Taxonomy" id="2048283"/>
    <lineage>
        <taxon>Bacteria</taxon>
        <taxon>Pseudomonadati</taxon>
        <taxon>Pseudomonadota</taxon>
        <taxon>Alphaproteobacteria</taxon>
        <taxon>Rhodospirillales</taxon>
        <taxon>Thalassospiraceae</taxon>
        <taxon>Thalassospira</taxon>
    </lineage>
</organism>
<comment type="similarity">
    <text evidence="1 3">Belongs to the bacterial flagellin family.</text>
</comment>
<dbReference type="InterPro" id="IPR001029">
    <property type="entry name" value="Flagellin_N"/>
</dbReference>
<dbReference type="PANTHER" id="PTHR42792:SF2">
    <property type="entry name" value="FLAGELLIN"/>
    <property type="match status" value="1"/>
</dbReference>
<accession>A0ABM6Q4M6</accession>
<keyword evidence="3" id="KW-0964">Secreted</keyword>
<gene>
    <name evidence="6" type="ORF">CSC3H3_00575</name>
</gene>
<dbReference type="Gene3D" id="1.20.1330.10">
    <property type="entry name" value="f41 fragment of flagellin, N-terminal domain"/>
    <property type="match status" value="1"/>
</dbReference>
<feature type="domain" description="Flagellin N-terminal" evidence="4">
    <location>
        <begin position="63"/>
        <end position="199"/>
    </location>
</feature>
<keyword evidence="7" id="KW-1185">Reference proteome</keyword>
<sequence>MAVFRRFLHLMAALFYGLPFFLKKMRQFSLSRAWIPVPAGIPVGWQVCQIHQFHIGDRVMPSINTNMSATLAVSNLNKTNDEMSSVLTAMSSGKNINSAADDASGLAVYTAMSVDYAAWEQAGDNADIANAILETADGGLSAVSDILQRMYELASEAASGSVTDTERGYLDSEYQDLITQISSTVASTTYFDTQLLDGNYDEGFLVSADSSDANATIQVTLATDFSALTLVGTDLTDSTNATAALTALDADIKTVSTSRAEIGALESRFDFASDVIDTASTNLEAAMGVYMDADVAELSAQQTELGVKLDSAIQALSVSNSNLEKLSRLMQ</sequence>
<dbReference type="InterPro" id="IPR001492">
    <property type="entry name" value="Flagellin"/>
</dbReference>
<reference evidence="6 7" key="1">
    <citation type="submission" date="2017-10" db="EMBL/GenBank/DDBJ databases">
        <title>Biodiversity and function of Thalassospira species in the particle-attached aromatic-hydrocarbon-degrading consortia from the surface seawater of the China South Sea.</title>
        <authorList>
            <person name="Dong C."/>
            <person name="Liu R."/>
            <person name="Shao Z."/>
        </authorList>
    </citation>
    <scope>NUCLEOTIDE SEQUENCE [LARGE SCALE GENOMIC DNA]</scope>
    <source>
        <strain evidence="6 7">CSC3H3</strain>
    </source>
</reference>
<evidence type="ECO:0000256" key="1">
    <source>
        <dbReference type="ARBA" id="ARBA00005709"/>
    </source>
</evidence>
<comment type="function">
    <text evidence="3">Flagellin is the subunit protein which polymerizes to form the filaments of bacterial flagella.</text>
</comment>
<dbReference type="EMBL" id="CP024199">
    <property type="protein sequence ID" value="AUG51378.1"/>
    <property type="molecule type" value="Genomic_DNA"/>
</dbReference>